<dbReference type="PANTHER" id="PTHR43420:SF51">
    <property type="entry name" value="PEPTIDYL-LYSINE N-ACETYLTRANSFERASE YIAC"/>
    <property type="match status" value="1"/>
</dbReference>
<evidence type="ECO:0000313" key="5">
    <source>
        <dbReference type="Proteomes" id="UP001140979"/>
    </source>
</evidence>
<dbReference type="InterPro" id="IPR016181">
    <property type="entry name" value="Acyl_CoA_acyltransferase"/>
</dbReference>
<evidence type="ECO:0000256" key="2">
    <source>
        <dbReference type="ARBA" id="ARBA00023315"/>
    </source>
</evidence>
<sequence length="158" mass="18235">MNLRKFVAQDALEVISWFSTEKESLYWGGWMFGWPLSDAEIVNRSELPEIEFLILSNGNDRLGFIELQHISETEIRLCRVAINPEYRGLGFGRALIALSIAEVRKRKRFSVATLAVFADNVTAYNCYKSYGFVTVDKEPKFREFNGQKWPLIQMETAL</sequence>
<organism evidence="4 5">
    <name type="scientific">Vibrio aestuarianus</name>
    <dbReference type="NCBI Taxonomy" id="28171"/>
    <lineage>
        <taxon>Bacteria</taxon>
        <taxon>Pseudomonadati</taxon>
        <taxon>Pseudomonadota</taxon>
        <taxon>Gammaproteobacteria</taxon>
        <taxon>Vibrionales</taxon>
        <taxon>Vibrionaceae</taxon>
        <taxon>Vibrio</taxon>
    </lineage>
</organism>
<keyword evidence="1" id="KW-0808">Transferase</keyword>
<dbReference type="CDD" id="cd04301">
    <property type="entry name" value="NAT_SF"/>
    <property type="match status" value="1"/>
</dbReference>
<dbReference type="AlphaFoldDB" id="A0A9X4IRK4"/>
<dbReference type="EMBL" id="JAKNBA010000067">
    <property type="protein sequence ID" value="MDE1244166.1"/>
    <property type="molecule type" value="Genomic_DNA"/>
</dbReference>
<gene>
    <name evidence="4" type="ORF">L9W94_18905</name>
</gene>
<name>A0A9X4IRK4_9VIBR</name>
<dbReference type="InterPro" id="IPR050680">
    <property type="entry name" value="YpeA/RimI_acetyltransf"/>
</dbReference>
<feature type="domain" description="N-acetyltransferase" evidence="3">
    <location>
        <begin position="1"/>
        <end position="158"/>
    </location>
</feature>
<dbReference type="SUPFAM" id="SSF55729">
    <property type="entry name" value="Acyl-CoA N-acyltransferases (Nat)"/>
    <property type="match status" value="1"/>
</dbReference>
<dbReference type="PANTHER" id="PTHR43420">
    <property type="entry name" value="ACETYLTRANSFERASE"/>
    <property type="match status" value="1"/>
</dbReference>
<keyword evidence="2" id="KW-0012">Acyltransferase</keyword>
<dbReference type="Gene3D" id="3.40.630.30">
    <property type="match status" value="1"/>
</dbReference>
<dbReference type="InterPro" id="IPR000182">
    <property type="entry name" value="GNAT_dom"/>
</dbReference>
<reference evidence="4" key="1">
    <citation type="submission" date="2022-02" db="EMBL/GenBank/DDBJ databases">
        <title>Emergence and expansion in Europe of a Vibrio aestuarianus clonal complex pathogenic for oysters.</title>
        <authorList>
            <person name="Mesnil A."/>
            <person name="Travers M.-A."/>
        </authorList>
    </citation>
    <scope>NUCLEOTIDE SEQUENCE</scope>
    <source>
        <strain evidence="4">19_064_11T1</strain>
    </source>
</reference>
<evidence type="ECO:0000256" key="1">
    <source>
        <dbReference type="ARBA" id="ARBA00022679"/>
    </source>
</evidence>
<dbReference type="Pfam" id="PF00583">
    <property type="entry name" value="Acetyltransf_1"/>
    <property type="match status" value="1"/>
</dbReference>
<protein>
    <submittedName>
        <fullName evidence="4">GNAT family N-acetyltransferase</fullName>
    </submittedName>
</protein>
<comment type="caution">
    <text evidence="4">The sequence shown here is derived from an EMBL/GenBank/DDBJ whole genome shotgun (WGS) entry which is preliminary data.</text>
</comment>
<dbReference type="PROSITE" id="PS51186">
    <property type="entry name" value="GNAT"/>
    <property type="match status" value="1"/>
</dbReference>
<dbReference type="RefSeq" id="WP_274683951.1">
    <property type="nucleotide sequence ID" value="NZ_JAKNBA010000067.1"/>
</dbReference>
<dbReference type="Proteomes" id="UP001140979">
    <property type="component" value="Unassembled WGS sequence"/>
</dbReference>
<proteinExistence type="predicted"/>
<dbReference type="GO" id="GO:0016747">
    <property type="term" value="F:acyltransferase activity, transferring groups other than amino-acyl groups"/>
    <property type="evidence" value="ECO:0007669"/>
    <property type="project" value="InterPro"/>
</dbReference>
<evidence type="ECO:0000313" key="4">
    <source>
        <dbReference type="EMBL" id="MDE1244166.1"/>
    </source>
</evidence>
<accession>A0A9X4IRK4</accession>
<evidence type="ECO:0000259" key="3">
    <source>
        <dbReference type="PROSITE" id="PS51186"/>
    </source>
</evidence>